<evidence type="ECO:0000313" key="9">
    <source>
        <dbReference type="Proteomes" id="UP000364291"/>
    </source>
</evidence>
<dbReference type="Proteomes" id="UP000364291">
    <property type="component" value="Unassembled WGS sequence"/>
</dbReference>
<dbReference type="Pfam" id="PF03446">
    <property type="entry name" value="NAD_binding_2"/>
    <property type="match status" value="1"/>
</dbReference>
<dbReference type="Proteomes" id="UP000270216">
    <property type="component" value="Unassembled WGS sequence"/>
</dbReference>
<evidence type="ECO:0000313" key="7">
    <source>
        <dbReference type="EMBL" id="VVG71963.1"/>
    </source>
</evidence>
<evidence type="ECO:0000256" key="1">
    <source>
        <dbReference type="ARBA" id="ARBA00023002"/>
    </source>
</evidence>
<keyword evidence="8" id="KW-1185">Reference proteome</keyword>
<evidence type="ECO:0000313" key="6">
    <source>
        <dbReference type="EMBL" id="RSK79628.1"/>
    </source>
</evidence>
<dbReference type="InterPro" id="IPR006115">
    <property type="entry name" value="6PGDH_NADP-bd"/>
</dbReference>
<feature type="domain" description="6-phosphogluconate dehydrogenase NADP-binding" evidence="4">
    <location>
        <begin position="4"/>
        <end position="162"/>
    </location>
</feature>
<keyword evidence="1" id="KW-0560">Oxidoreductase</keyword>
<evidence type="ECO:0000259" key="5">
    <source>
        <dbReference type="Pfam" id="PF14833"/>
    </source>
</evidence>
<dbReference type="Gene3D" id="3.40.50.720">
    <property type="entry name" value="NAD(P)-binding Rossmann-like Domain"/>
    <property type="match status" value="1"/>
</dbReference>
<dbReference type="InterPro" id="IPR036291">
    <property type="entry name" value="NAD(P)-bd_dom_sf"/>
</dbReference>
<dbReference type="EMBL" id="CABPSX010000005">
    <property type="protein sequence ID" value="VVG71963.1"/>
    <property type="molecule type" value="Genomic_DNA"/>
</dbReference>
<dbReference type="PROSITE" id="PS00895">
    <property type="entry name" value="3_HYDROXYISOBUT_DH"/>
    <property type="match status" value="1"/>
</dbReference>
<dbReference type="SUPFAM" id="SSF48179">
    <property type="entry name" value="6-phosphogluconate dehydrogenase C-terminal domain-like"/>
    <property type="match status" value="1"/>
</dbReference>
<evidence type="ECO:0000256" key="3">
    <source>
        <dbReference type="PIRSR" id="PIRSR000103-1"/>
    </source>
</evidence>
<proteinExistence type="predicted"/>
<keyword evidence="2" id="KW-0520">NAD</keyword>
<dbReference type="InterPro" id="IPR008927">
    <property type="entry name" value="6-PGluconate_DH-like_C_sf"/>
</dbReference>
<feature type="domain" description="3-hydroxyisobutyrate dehydrogenase-like NAD-binding" evidence="5">
    <location>
        <begin position="165"/>
        <end position="287"/>
    </location>
</feature>
<dbReference type="RefSeq" id="WP_042112209.1">
    <property type="nucleotide sequence ID" value="NZ_CP013481.2"/>
</dbReference>
<evidence type="ECO:0000256" key="2">
    <source>
        <dbReference type="ARBA" id="ARBA00023027"/>
    </source>
</evidence>
<dbReference type="PIRSF" id="PIRSF000103">
    <property type="entry name" value="HIBADH"/>
    <property type="match status" value="1"/>
</dbReference>
<sequence length="293" mass="29770">MKIIGVVGLGNMGRGMALSLQRGGFTVLGFDPSPAAGRALAEAGIGLRASVAELAREADVLVLSLPTSQVVEAVVNGADGIAANGREGLIVVDTSTADPQSTRALAATLRQKGIALVDAPVSGGPKGALNGALTMVLGGSADDIARVEPVLAAMSAKRVHIGDVGAGHVTKLINNLMCAAHLVVAGEAMRLAKAAGVAPEQVLEGLNAGSGRSGVTQTNYPTWILNDAFDSGFTMKLMRKDVRLAMALAEQTGTLATGPLSAEVGRLWAASAATVGDDEDFNRIVQFIEPGRA</sequence>
<dbReference type="GO" id="GO:0051287">
    <property type="term" value="F:NAD binding"/>
    <property type="evidence" value="ECO:0007669"/>
    <property type="project" value="InterPro"/>
</dbReference>
<dbReference type="KEGG" id="papi:SG18_01040"/>
<dbReference type="AlphaFoldDB" id="A0A0B5FAN8"/>
<name>A0A0B5FAN8_9BURK</name>
<reference evidence="6 8" key="1">
    <citation type="submission" date="2018-12" db="EMBL/GenBank/DDBJ databases">
        <title>Whole genome sequence of a Pandoraea apista isolate from a patient with cystic fibrosis.</title>
        <authorList>
            <person name="Kenna D.T."/>
            <person name="Turton J.F."/>
        </authorList>
    </citation>
    <scope>NUCLEOTIDE SEQUENCE [LARGE SCALE GENOMIC DNA]</scope>
    <source>
        <strain evidence="6 8">Pa13324</strain>
    </source>
</reference>
<dbReference type="Pfam" id="PF14833">
    <property type="entry name" value="NAD_binding_11"/>
    <property type="match status" value="1"/>
</dbReference>
<feature type="active site" evidence="3">
    <location>
        <position position="171"/>
    </location>
</feature>
<dbReference type="InterPro" id="IPR013328">
    <property type="entry name" value="6PGD_dom2"/>
</dbReference>
<dbReference type="InterPro" id="IPR002204">
    <property type="entry name" value="3-OH-isobutyrate_DH-rel_CS"/>
</dbReference>
<reference evidence="7 9" key="2">
    <citation type="submission" date="2019-08" db="EMBL/GenBank/DDBJ databases">
        <authorList>
            <person name="Peeters C."/>
        </authorList>
    </citation>
    <scope>NUCLEOTIDE SEQUENCE [LARGE SCALE GENOMIC DNA]</scope>
    <source>
        <strain evidence="7 9">LMG 18089</strain>
    </source>
</reference>
<evidence type="ECO:0000313" key="8">
    <source>
        <dbReference type="Proteomes" id="UP000270216"/>
    </source>
</evidence>
<dbReference type="Gene3D" id="1.10.1040.10">
    <property type="entry name" value="N-(1-d-carboxylethyl)-l-norvaline Dehydrogenase, domain 2"/>
    <property type="match status" value="1"/>
</dbReference>
<dbReference type="EMBL" id="RWHX01000026">
    <property type="protein sequence ID" value="RSK79628.1"/>
    <property type="molecule type" value="Genomic_DNA"/>
</dbReference>
<dbReference type="InterPro" id="IPR029154">
    <property type="entry name" value="HIBADH-like_NADP-bd"/>
</dbReference>
<dbReference type="InterPro" id="IPR015815">
    <property type="entry name" value="HIBADH-related"/>
</dbReference>
<dbReference type="GO" id="GO:0050661">
    <property type="term" value="F:NADP binding"/>
    <property type="evidence" value="ECO:0007669"/>
    <property type="project" value="InterPro"/>
</dbReference>
<evidence type="ECO:0000259" key="4">
    <source>
        <dbReference type="Pfam" id="PF03446"/>
    </source>
</evidence>
<protein>
    <submittedName>
        <fullName evidence="7">3-hydroxyisobutyrate dehydrogenase</fullName>
    </submittedName>
    <submittedName>
        <fullName evidence="6">NAD(P)-dependent oxidoreductase</fullName>
    </submittedName>
</protein>
<dbReference type="STRING" id="93218.XM39_01040"/>
<gene>
    <name evidence="6" type="ORF">EJE83_15005</name>
    <name evidence="7" type="ORF">PAP18089_02953</name>
</gene>
<organism evidence="7 9">
    <name type="scientific">Pandoraea apista</name>
    <dbReference type="NCBI Taxonomy" id="93218"/>
    <lineage>
        <taxon>Bacteria</taxon>
        <taxon>Pseudomonadati</taxon>
        <taxon>Pseudomonadota</taxon>
        <taxon>Betaproteobacteria</taxon>
        <taxon>Burkholderiales</taxon>
        <taxon>Burkholderiaceae</taxon>
        <taxon>Pandoraea</taxon>
    </lineage>
</organism>
<dbReference type="OrthoDB" id="9777604at2"/>
<dbReference type="GO" id="GO:0016054">
    <property type="term" value="P:organic acid catabolic process"/>
    <property type="evidence" value="ECO:0007669"/>
    <property type="project" value="UniProtKB-ARBA"/>
</dbReference>
<accession>A0A0B5FAN8</accession>
<dbReference type="PANTHER" id="PTHR22981">
    <property type="entry name" value="3-HYDROXYISOBUTYRATE DEHYDROGENASE-RELATED"/>
    <property type="match status" value="1"/>
</dbReference>
<dbReference type="GeneID" id="47013791"/>
<dbReference type="GO" id="GO:0016616">
    <property type="term" value="F:oxidoreductase activity, acting on the CH-OH group of donors, NAD or NADP as acceptor"/>
    <property type="evidence" value="ECO:0007669"/>
    <property type="project" value="TreeGrafter"/>
</dbReference>
<dbReference type="SUPFAM" id="SSF51735">
    <property type="entry name" value="NAD(P)-binding Rossmann-fold domains"/>
    <property type="match status" value="1"/>
</dbReference>
<dbReference type="PANTHER" id="PTHR22981:SF7">
    <property type="entry name" value="3-HYDROXYISOBUTYRATE DEHYDROGENASE, MITOCHONDRIAL"/>
    <property type="match status" value="1"/>
</dbReference>